<organism evidence="2 3">
    <name type="scientific">Pristionchus entomophagus</name>
    <dbReference type="NCBI Taxonomy" id="358040"/>
    <lineage>
        <taxon>Eukaryota</taxon>
        <taxon>Metazoa</taxon>
        <taxon>Ecdysozoa</taxon>
        <taxon>Nematoda</taxon>
        <taxon>Chromadorea</taxon>
        <taxon>Rhabditida</taxon>
        <taxon>Rhabditina</taxon>
        <taxon>Diplogasteromorpha</taxon>
        <taxon>Diplogasteroidea</taxon>
        <taxon>Neodiplogasteridae</taxon>
        <taxon>Pristionchus</taxon>
    </lineage>
</organism>
<proteinExistence type="predicted"/>
<evidence type="ECO:0000313" key="2">
    <source>
        <dbReference type="EMBL" id="GMS83547.1"/>
    </source>
</evidence>
<dbReference type="EMBL" id="BTSX01000002">
    <property type="protein sequence ID" value="GMS83547.1"/>
    <property type="molecule type" value="Genomic_DNA"/>
</dbReference>
<sequence length="123" mass="13800">VMLPLLALLLFAAPIRSNVILDELNAMESALPIVSDTFTGPLFGLIVDDLCSTYPSIRPSTEEEFDSFKNEFAEFLADSNANEHLLEEVLSGFPSKYQFVPERLKKLGQIAKKDFEDLSEEEK</sequence>
<dbReference type="AlphaFoldDB" id="A0AAV5SJM7"/>
<comment type="caution">
    <text evidence="2">The sequence shown here is derived from an EMBL/GenBank/DDBJ whole genome shotgun (WGS) entry which is preliminary data.</text>
</comment>
<evidence type="ECO:0000313" key="3">
    <source>
        <dbReference type="Proteomes" id="UP001432027"/>
    </source>
</evidence>
<feature type="chain" id="PRO_5043809027" description="Fatty acid and retinol binding protein" evidence="1">
    <location>
        <begin position="18"/>
        <end position="123"/>
    </location>
</feature>
<evidence type="ECO:0008006" key="4">
    <source>
        <dbReference type="Google" id="ProtNLM"/>
    </source>
</evidence>
<name>A0AAV5SJM7_9BILA</name>
<protein>
    <recommendedName>
        <fullName evidence="4">Fatty acid and retinol binding protein</fullName>
    </recommendedName>
</protein>
<feature type="non-terminal residue" evidence="2">
    <location>
        <position position="1"/>
    </location>
</feature>
<keyword evidence="1" id="KW-0732">Signal</keyword>
<gene>
    <name evidence="2" type="ORF">PENTCL1PPCAC_5722</name>
</gene>
<dbReference type="Proteomes" id="UP001432027">
    <property type="component" value="Unassembled WGS sequence"/>
</dbReference>
<evidence type="ECO:0000256" key="1">
    <source>
        <dbReference type="SAM" id="SignalP"/>
    </source>
</evidence>
<feature type="non-terminal residue" evidence="2">
    <location>
        <position position="123"/>
    </location>
</feature>
<keyword evidence="3" id="KW-1185">Reference proteome</keyword>
<reference evidence="2" key="1">
    <citation type="submission" date="2023-10" db="EMBL/GenBank/DDBJ databases">
        <title>Genome assembly of Pristionchus species.</title>
        <authorList>
            <person name="Yoshida K."/>
            <person name="Sommer R.J."/>
        </authorList>
    </citation>
    <scope>NUCLEOTIDE SEQUENCE</scope>
    <source>
        <strain evidence="2">RS0144</strain>
    </source>
</reference>
<feature type="signal peptide" evidence="1">
    <location>
        <begin position="1"/>
        <end position="17"/>
    </location>
</feature>
<accession>A0AAV5SJM7</accession>